<proteinExistence type="predicted"/>
<name>A0A2J6WMS8_9BACT</name>
<feature type="transmembrane region" description="Helical" evidence="1">
    <location>
        <begin position="47"/>
        <end position="71"/>
    </location>
</feature>
<gene>
    <name evidence="2" type="ORF">C0187_03310</name>
</gene>
<keyword evidence="1" id="KW-1133">Transmembrane helix</keyword>
<evidence type="ECO:0000256" key="1">
    <source>
        <dbReference type="SAM" id="Phobius"/>
    </source>
</evidence>
<dbReference type="PANTHER" id="PTHR36443:SF1">
    <property type="entry name" value="BSR5223 PROTEIN"/>
    <property type="match status" value="1"/>
</dbReference>
<accession>A0A2J6WMS8</accession>
<dbReference type="Proteomes" id="UP000242881">
    <property type="component" value="Unassembled WGS sequence"/>
</dbReference>
<reference evidence="2 3" key="1">
    <citation type="submission" date="2018-01" db="EMBL/GenBank/DDBJ databases">
        <title>Metagenomic assembled genomes from two thermal pools in the Uzon Caldera, Kamchatka, Russia.</title>
        <authorList>
            <person name="Wilkins L."/>
            <person name="Ettinger C."/>
        </authorList>
    </citation>
    <scope>NUCLEOTIDE SEQUENCE [LARGE SCALE GENOMIC DNA]</scope>
    <source>
        <strain evidence="2">ZAV-05</strain>
    </source>
</reference>
<dbReference type="AlphaFoldDB" id="A0A2J6WMS8"/>
<evidence type="ECO:0000313" key="2">
    <source>
        <dbReference type="EMBL" id="PMP71707.1"/>
    </source>
</evidence>
<dbReference type="Pfam" id="PF11146">
    <property type="entry name" value="DUF2905"/>
    <property type="match status" value="1"/>
</dbReference>
<feature type="transmembrane region" description="Helical" evidence="1">
    <location>
        <begin position="7"/>
        <end position="27"/>
    </location>
</feature>
<dbReference type="PANTHER" id="PTHR36443">
    <property type="entry name" value="BSR5223 PROTEIN"/>
    <property type="match status" value="1"/>
</dbReference>
<evidence type="ECO:0000313" key="3">
    <source>
        <dbReference type="Proteomes" id="UP000242881"/>
    </source>
</evidence>
<comment type="caution">
    <text evidence="2">The sequence shown here is derived from an EMBL/GenBank/DDBJ whole genome shotgun (WGS) entry which is preliminary data.</text>
</comment>
<keyword evidence="1" id="KW-0812">Transmembrane</keyword>
<sequence length="73" mass="8228">MDGFSGIGKLLIFFGLIIIAVGLFLYFGERIGLGKLPGDIYYKRGNFTFYFPIVTSIVVSIILTIVLNIFFRK</sequence>
<dbReference type="InterPro" id="IPR021320">
    <property type="entry name" value="DUF2905"/>
</dbReference>
<dbReference type="EMBL" id="PNIN01000036">
    <property type="protein sequence ID" value="PMP71707.1"/>
    <property type="molecule type" value="Genomic_DNA"/>
</dbReference>
<protein>
    <submittedName>
        <fullName evidence="2">DUF2905 domain-containing protein</fullName>
    </submittedName>
</protein>
<organism evidence="2 3">
    <name type="scientific">Calditerrivibrio nitroreducens</name>
    <dbReference type="NCBI Taxonomy" id="477976"/>
    <lineage>
        <taxon>Bacteria</taxon>
        <taxon>Pseudomonadati</taxon>
        <taxon>Deferribacterota</taxon>
        <taxon>Deferribacteres</taxon>
        <taxon>Deferribacterales</taxon>
        <taxon>Calditerrivibrionaceae</taxon>
    </lineage>
</organism>
<keyword evidence="1" id="KW-0472">Membrane</keyword>